<dbReference type="InterPro" id="IPR037171">
    <property type="entry name" value="NagB/RpiA_transferase-like"/>
</dbReference>
<feature type="binding site" evidence="4">
    <location>
        <begin position="142"/>
        <end position="150"/>
    </location>
    <ligand>
        <name>ATP</name>
        <dbReference type="ChEBI" id="CHEBI:30616"/>
    </ligand>
</feature>
<accession>A0A1I5QFW6</accession>
<dbReference type="SUPFAM" id="SSF100950">
    <property type="entry name" value="NagB/RpiA/CoA transferase-like"/>
    <property type="match status" value="1"/>
</dbReference>
<keyword evidence="2 4" id="KW-0547">Nucleotide-binding</keyword>
<dbReference type="InterPro" id="IPR024185">
    <property type="entry name" value="FTHF_cligase-like_sf"/>
</dbReference>
<dbReference type="GO" id="GO:0030272">
    <property type="term" value="F:5-formyltetrahydrofolate cyclo-ligase activity"/>
    <property type="evidence" value="ECO:0007669"/>
    <property type="project" value="UniProtKB-EC"/>
</dbReference>
<dbReference type="AlphaFoldDB" id="A0A1I5QFW6"/>
<dbReference type="NCBIfam" id="TIGR02727">
    <property type="entry name" value="MTHFS_bact"/>
    <property type="match status" value="1"/>
</dbReference>
<feature type="binding site" evidence="4">
    <location>
        <begin position="9"/>
        <end position="13"/>
    </location>
    <ligand>
        <name>ATP</name>
        <dbReference type="ChEBI" id="CHEBI:30616"/>
    </ligand>
</feature>
<dbReference type="EMBL" id="FOXO01000002">
    <property type="protein sequence ID" value="SFP44756.1"/>
    <property type="molecule type" value="Genomic_DNA"/>
</dbReference>
<dbReference type="PANTHER" id="PTHR23407:SF1">
    <property type="entry name" value="5-FORMYLTETRAHYDROFOLATE CYCLO-LIGASE"/>
    <property type="match status" value="1"/>
</dbReference>
<organism evidence="6 7">
    <name type="scientific">Butyrivibrio proteoclasticus</name>
    <dbReference type="NCBI Taxonomy" id="43305"/>
    <lineage>
        <taxon>Bacteria</taxon>
        <taxon>Bacillati</taxon>
        <taxon>Bacillota</taxon>
        <taxon>Clostridia</taxon>
        <taxon>Lachnospirales</taxon>
        <taxon>Lachnospiraceae</taxon>
        <taxon>Butyrivibrio</taxon>
    </lineage>
</organism>
<keyword evidence="5" id="KW-0479">Metal-binding</keyword>
<dbReference type="GO" id="GO:0035999">
    <property type="term" value="P:tetrahydrofolate interconversion"/>
    <property type="evidence" value="ECO:0007669"/>
    <property type="project" value="TreeGrafter"/>
</dbReference>
<comment type="similarity">
    <text evidence="1 5">Belongs to the 5-formyltetrahydrofolate cyclo-ligase family.</text>
</comment>
<feature type="binding site" evidence="4">
    <location>
        <position position="60"/>
    </location>
    <ligand>
        <name>substrate</name>
    </ligand>
</feature>
<keyword evidence="7" id="KW-1185">Reference proteome</keyword>
<evidence type="ECO:0000256" key="3">
    <source>
        <dbReference type="ARBA" id="ARBA00022840"/>
    </source>
</evidence>
<evidence type="ECO:0000256" key="4">
    <source>
        <dbReference type="PIRSR" id="PIRSR006806-1"/>
    </source>
</evidence>
<gene>
    <name evidence="6" type="ORF">SAMN04487928_10287</name>
</gene>
<dbReference type="OrthoDB" id="9801938at2"/>
<dbReference type="Pfam" id="PF01812">
    <property type="entry name" value="5-FTHF_cyc-lig"/>
    <property type="match status" value="1"/>
</dbReference>
<dbReference type="EC" id="6.3.3.2" evidence="5"/>
<dbReference type="PANTHER" id="PTHR23407">
    <property type="entry name" value="ATPASE INHIBITOR/5-FORMYLTETRAHYDROFOLATE CYCLO-LIGASE"/>
    <property type="match status" value="1"/>
</dbReference>
<sequence length="190" mass="21428">MQKETADKKDRIRKEVLEKRNLLSVEAIEEKSSLIAEKLFGLKEYVDAENILIYASMKSEVITDGIIEHSLESGKKVFCPKCTDKNNGLMEFIQIEMLSDLKAGYMGIREPEINESSKIFLGPTEKTLVIIPGVAFDKKGNRIGYRGGYYDRFLSKYNGIMSVALAFTEQIIEVVPSEIHDIPVDMVLNA</sequence>
<dbReference type="Proteomes" id="UP000182624">
    <property type="component" value="Unassembled WGS sequence"/>
</dbReference>
<name>A0A1I5QFW6_9FIRM</name>
<dbReference type="InterPro" id="IPR002698">
    <property type="entry name" value="FTHF_cligase"/>
</dbReference>
<keyword evidence="6" id="KW-0436">Ligase</keyword>
<dbReference type="PIRSF" id="PIRSF006806">
    <property type="entry name" value="FTHF_cligase"/>
    <property type="match status" value="1"/>
</dbReference>
<comment type="catalytic activity">
    <reaction evidence="5">
        <text>(6S)-5-formyl-5,6,7,8-tetrahydrofolate + ATP = (6R)-5,10-methenyltetrahydrofolate + ADP + phosphate</text>
        <dbReference type="Rhea" id="RHEA:10488"/>
        <dbReference type="ChEBI" id="CHEBI:30616"/>
        <dbReference type="ChEBI" id="CHEBI:43474"/>
        <dbReference type="ChEBI" id="CHEBI:57455"/>
        <dbReference type="ChEBI" id="CHEBI:57457"/>
        <dbReference type="ChEBI" id="CHEBI:456216"/>
        <dbReference type="EC" id="6.3.3.2"/>
    </reaction>
</comment>
<evidence type="ECO:0000313" key="6">
    <source>
        <dbReference type="EMBL" id="SFP44756.1"/>
    </source>
</evidence>
<dbReference type="Gene3D" id="3.40.50.10420">
    <property type="entry name" value="NagB/RpiA/CoA transferase-like"/>
    <property type="match status" value="1"/>
</dbReference>
<reference evidence="7" key="1">
    <citation type="submission" date="2016-10" db="EMBL/GenBank/DDBJ databases">
        <authorList>
            <person name="Varghese N."/>
            <person name="Submissions S."/>
        </authorList>
    </citation>
    <scope>NUCLEOTIDE SEQUENCE [LARGE SCALE GENOMIC DNA]</scope>
    <source>
        <strain evidence="7">P18</strain>
    </source>
</reference>
<evidence type="ECO:0000256" key="5">
    <source>
        <dbReference type="RuleBase" id="RU361279"/>
    </source>
</evidence>
<dbReference type="RefSeq" id="WP_074883406.1">
    <property type="nucleotide sequence ID" value="NZ_FOXO01000002.1"/>
</dbReference>
<evidence type="ECO:0000313" key="7">
    <source>
        <dbReference type="Proteomes" id="UP000182624"/>
    </source>
</evidence>
<proteinExistence type="inferred from homology"/>
<dbReference type="GO" id="GO:0009396">
    <property type="term" value="P:folic acid-containing compound biosynthetic process"/>
    <property type="evidence" value="ECO:0007669"/>
    <property type="project" value="TreeGrafter"/>
</dbReference>
<keyword evidence="5" id="KW-0460">Magnesium</keyword>
<comment type="cofactor">
    <cofactor evidence="5">
        <name>Mg(2+)</name>
        <dbReference type="ChEBI" id="CHEBI:18420"/>
    </cofactor>
</comment>
<protein>
    <recommendedName>
        <fullName evidence="5">5-formyltetrahydrofolate cyclo-ligase</fullName>
        <ecNumber evidence="5">6.3.3.2</ecNumber>
    </recommendedName>
</protein>
<dbReference type="GO" id="GO:0046872">
    <property type="term" value="F:metal ion binding"/>
    <property type="evidence" value="ECO:0007669"/>
    <property type="project" value="UniProtKB-KW"/>
</dbReference>
<dbReference type="GO" id="GO:0005524">
    <property type="term" value="F:ATP binding"/>
    <property type="evidence" value="ECO:0007669"/>
    <property type="project" value="UniProtKB-KW"/>
</dbReference>
<evidence type="ECO:0000256" key="1">
    <source>
        <dbReference type="ARBA" id="ARBA00010638"/>
    </source>
</evidence>
<keyword evidence="3 4" id="KW-0067">ATP-binding</keyword>
<evidence type="ECO:0000256" key="2">
    <source>
        <dbReference type="ARBA" id="ARBA00022741"/>
    </source>
</evidence>